<keyword evidence="5 9" id="KW-1015">Disulfide bond</keyword>
<comment type="domain">
    <text evidence="9">The C-terminal region contains a putative helix-turn-helix (HTH) motif, suggesting that this region may bind DNA.</text>
</comment>
<dbReference type="GO" id="GO:0005737">
    <property type="term" value="C:cytoplasm"/>
    <property type="evidence" value="ECO:0007669"/>
    <property type="project" value="UniProtKB-SubCell"/>
</dbReference>
<organism evidence="10 11">
    <name type="scientific">Xylophilus rhododendri</name>
    <dbReference type="NCBI Taxonomy" id="2697032"/>
    <lineage>
        <taxon>Bacteria</taxon>
        <taxon>Pseudomonadati</taxon>
        <taxon>Pseudomonadota</taxon>
        <taxon>Betaproteobacteria</taxon>
        <taxon>Burkholderiales</taxon>
        <taxon>Xylophilus</taxon>
    </lineage>
</organism>
<keyword evidence="3 9" id="KW-0805">Transcription regulation</keyword>
<keyword evidence="10" id="KW-0969">Cilium</keyword>
<keyword evidence="4 9" id="KW-0238">DNA-binding</keyword>
<feature type="disulfide bond" description="Interchain" evidence="9">
    <location>
        <position position="65"/>
    </location>
</feature>
<dbReference type="Proteomes" id="UP000464787">
    <property type="component" value="Chromosome"/>
</dbReference>
<dbReference type="InterPro" id="IPR023559">
    <property type="entry name" value="Flagellar_FlhD"/>
</dbReference>
<evidence type="ECO:0000256" key="2">
    <source>
        <dbReference type="ARBA" id="ARBA00022795"/>
    </source>
</evidence>
<proteinExistence type="inferred from homology"/>
<keyword evidence="11" id="KW-1185">Reference proteome</keyword>
<evidence type="ECO:0000256" key="4">
    <source>
        <dbReference type="ARBA" id="ARBA00023125"/>
    </source>
</evidence>
<keyword evidence="10" id="KW-0282">Flagellum</keyword>
<dbReference type="KEGG" id="xyk:GT347_22280"/>
<keyword evidence="6 9" id="KW-0010">Activator</keyword>
<evidence type="ECO:0000256" key="1">
    <source>
        <dbReference type="ARBA" id="ARBA00022490"/>
    </source>
</evidence>
<dbReference type="GO" id="GO:0045893">
    <property type="term" value="P:positive regulation of DNA-templated transcription"/>
    <property type="evidence" value="ECO:0007669"/>
    <property type="project" value="InterPro"/>
</dbReference>
<evidence type="ECO:0000256" key="7">
    <source>
        <dbReference type="ARBA" id="ARBA00023163"/>
    </source>
</evidence>
<dbReference type="GO" id="GO:0003677">
    <property type="term" value="F:DNA binding"/>
    <property type="evidence" value="ECO:0007669"/>
    <property type="project" value="UniProtKB-UniRule"/>
</dbReference>
<protein>
    <recommendedName>
        <fullName evidence="9">Flagellar transcriptional regulator FlhD</fullName>
    </recommendedName>
</protein>
<comment type="subunit">
    <text evidence="9">Homodimer; disulfide-linked. Forms a heterohexamer composed of two FlhC and four FlhD subunits. Each FlhC binds a FlhD dimer, forming a heterotrimer, and a hexamer assembles by dimerization of two heterotrimers.</text>
</comment>
<dbReference type="SUPFAM" id="SSF63592">
    <property type="entry name" value="Flagellar transcriptional activator FlhD"/>
    <property type="match status" value="1"/>
</dbReference>
<dbReference type="Pfam" id="PF05247">
    <property type="entry name" value="FlhD"/>
    <property type="match status" value="1"/>
</dbReference>
<name>A0A857J8U0_9BURK</name>
<comment type="subcellular location">
    <subcellularLocation>
        <location evidence="9">Cytoplasm</location>
    </subcellularLocation>
</comment>
<comment type="similarity">
    <text evidence="9">Belongs to the FlhD family.</text>
</comment>
<comment type="function">
    <text evidence="8 9">Functions in complex with FlhC as a master transcriptional regulator that regulates transcription of several flagellar and non-flagellar operons by binding to their promoter region. Activates expression of class 2 flagellar genes, including fliA, which is a flagellum-specific sigma factor that turns on the class 3 genes. Also regulates genes whose products function in a variety of physiological pathways.</text>
</comment>
<dbReference type="NCBIfam" id="NF002783">
    <property type="entry name" value="PRK02909.1-1"/>
    <property type="match status" value="1"/>
</dbReference>
<dbReference type="HAMAP" id="MF_00725">
    <property type="entry name" value="FlhD"/>
    <property type="match status" value="1"/>
</dbReference>
<dbReference type="RefSeq" id="WP_160554271.1">
    <property type="nucleotide sequence ID" value="NZ_CP047650.1"/>
</dbReference>
<dbReference type="EMBL" id="CP047650">
    <property type="protein sequence ID" value="QHJ00461.1"/>
    <property type="molecule type" value="Genomic_DNA"/>
</dbReference>
<dbReference type="GO" id="GO:1902208">
    <property type="term" value="P:regulation of bacterial-type flagellum assembly"/>
    <property type="evidence" value="ECO:0007669"/>
    <property type="project" value="UniProtKB-UniRule"/>
</dbReference>
<evidence type="ECO:0000256" key="6">
    <source>
        <dbReference type="ARBA" id="ARBA00023159"/>
    </source>
</evidence>
<evidence type="ECO:0000256" key="5">
    <source>
        <dbReference type="ARBA" id="ARBA00023157"/>
    </source>
</evidence>
<keyword evidence="10" id="KW-0966">Cell projection</keyword>
<keyword evidence="1 9" id="KW-0963">Cytoplasm</keyword>
<evidence type="ECO:0000256" key="9">
    <source>
        <dbReference type="HAMAP-Rule" id="MF_00725"/>
    </source>
</evidence>
<evidence type="ECO:0000256" key="3">
    <source>
        <dbReference type="ARBA" id="ARBA00023015"/>
    </source>
</evidence>
<gene>
    <name evidence="9" type="primary">flhD</name>
    <name evidence="10" type="ORF">GT347_22280</name>
</gene>
<dbReference type="AlphaFoldDB" id="A0A857J8U0"/>
<dbReference type="GO" id="GO:0044780">
    <property type="term" value="P:bacterial-type flagellum assembly"/>
    <property type="evidence" value="ECO:0007669"/>
    <property type="project" value="InterPro"/>
</dbReference>
<accession>A0A857J8U0</accession>
<sequence>MNTEQILAEIRDANLSYLGVAQNLIRMDKAEAVQSLGISEESAELLGQLSTAQMVKLATGSTLLCRFPVDDDMVWSLLTHHGLPSRADHSADSQALARSLLAAAA</sequence>
<evidence type="ECO:0000313" key="10">
    <source>
        <dbReference type="EMBL" id="QHJ00461.1"/>
    </source>
</evidence>
<evidence type="ECO:0000313" key="11">
    <source>
        <dbReference type="Proteomes" id="UP000464787"/>
    </source>
</evidence>
<reference evidence="10 11" key="1">
    <citation type="submission" date="2020-01" db="EMBL/GenBank/DDBJ databases">
        <title>Genome sequencing of strain KACC 21265.</title>
        <authorList>
            <person name="Heo J."/>
            <person name="Kim S.-J."/>
            <person name="Kim J.-S."/>
            <person name="Hong S.-B."/>
            <person name="Kwon S.-W."/>
        </authorList>
    </citation>
    <scope>NUCLEOTIDE SEQUENCE [LARGE SCALE GENOMIC DNA]</scope>
    <source>
        <strain evidence="10 11">KACC 21265</strain>
    </source>
</reference>
<dbReference type="Gene3D" id="1.10.4000.10">
    <property type="entry name" value="Flagellar transcriptional activator FlhD"/>
    <property type="match status" value="1"/>
</dbReference>
<keyword evidence="7 9" id="KW-0804">Transcription</keyword>
<dbReference type="InterPro" id="IPR036194">
    <property type="entry name" value="FlhD_sf"/>
</dbReference>
<evidence type="ECO:0000256" key="8">
    <source>
        <dbReference type="ARBA" id="ARBA00025431"/>
    </source>
</evidence>
<keyword evidence="2 9" id="KW-1005">Bacterial flagellum biogenesis</keyword>